<gene>
    <name evidence="1" type="ORF">NPIL_105961</name>
</gene>
<dbReference type="EMBL" id="BMAW01131492">
    <property type="protein sequence ID" value="GFU39638.1"/>
    <property type="molecule type" value="Genomic_DNA"/>
</dbReference>
<accession>A0A8X6UQJ6</accession>
<evidence type="ECO:0000313" key="2">
    <source>
        <dbReference type="Proteomes" id="UP000887013"/>
    </source>
</evidence>
<evidence type="ECO:0000313" key="1">
    <source>
        <dbReference type="EMBL" id="GFU39638.1"/>
    </source>
</evidence>
<keyword evidence="2" id="KW-1185">Reference proteome</keyword>
<proteinExistence type="predicted"/>
<protein>
    <submittedName>
        <fullName evidence="1">Uncharacterized protein</fullName>
    </submittedName>
</protein>
<dbReference type="Proteomes" id="UP000887013">
    <property type="component" value="Unassembled WGS sequence"/>
</dbReference>
<dbReference type="AlphaFoldDB" id="A0A8X6UQJ6"/>
<sequence length="93" mass="10588">MEIARETRLHLYVDQQKTSQTHKFLLPTLSSTFLSLFSPRILNRRRKHHSEIFIASPTCTALLSPTSGGDGKKGHYLFCSALPHRIISGYRGY</sequence>
<organism evidence="1 2">
    <name type="scientific">Nephila pilipes</name>
    <name type="common">Giant wood spider</name>
    <name type="synonym">Nephila maculata</name>
    <dbReference type="NCBI Taxonomy" id="299642"/>
    <lineage>
        <taxon>Eukaryota</taxon>
        <taxon>Metazoa</taxon>
        <taxon>Ecdysozoa</taxon>
        <taxon>Arthropoda</taxon>
        <taxon>Chelicerata</taxon>
        <taxon>Arachnida</taxon>
        <taxon>Araneae</taxon>
        <taxon>Araneomorphae</taxon>
        <taxon>Entelegynae</taxon>
        <taxon>Araneoidea</taxon>
        <taxon>Nephilidae</taxon>
        <taxon>Nephila</taxon>
    </lineage>
</organism>
<reference evidence="1" key="1">
    <citation type="submission" date="2020-08" db="EMBL/GenBank/DDBJ databases">
        <title>Multicomponent nature underlies the extraordinary mechanical properties of spider dragline silk.</title>
        <authorList>
            <person name="Kono N."/>
            <person name="Nakamura H."/>
            <person name="Mori M."/>
            <person name="Yoshida Y."/>
            <person name="Ohtoshi R."/>
            <person name="Malay A.D."/>
            <person name="Moran D.A.P."/>
            <person name="Tomita M."/>
            <person name="Numata K."/>
            <person name="Arakawa K."/>
        </authorList>
    </citation>
    <scope>NUCLEOTIDE SEQUENCE</scope>
</reference>
<name>A0A8X6UQJ6_NEPPI</name>
<comment type="caution">
    <text evidence="1">The sequence shown here is derived from an EMBL/GenBank/DDBJ whole genome shotgun (WGS) entry which is preliminary data.</text>
</comment>